<dbReference type="Gene3D" id="2.30.40.10">
    <property type="entry name" value="Urease, subunit C, domain 1"/>
    <property type="match status" value="1"/>
</dbReference>
<evidence type="ECO:0000313" key="3">
    <source>
        <dbReference type="Proteomes" id="UP000184052"/>
    </source>
</evidence>
<dbReference type="InterPro" id="IPR032466">
    <property type="entry name" value="Metal_Hydrolase"/>
</dbReference>
<dbReference type="GO" id="GO:0016810">
    <property type="term" value="F:hydrolase activity, acting on carbon-nitrogen (but not peptide) bonds"/>
    <property type="evidence" value="ECO:0007669"/>
    <property type="project" value="InterPro"/>
</dbReference>
<evidence type="ECO:0000313" key="2">
    <source>
        <dbReference type="EMBL" id="SHI90867.1"/>
    </source>
</evidence>
<feature type="domain" description="Amidohydrolase 3" evidence="1">
    <location>
        <begin position="351"/>
        <end position="435"/>
    </location>
</feature>
<reference evidence="2 3" key="1">
    <citation type="submission" date="2016-11" db="EMBL/GenBank/DDBJ databases">
        <authorList>
            <person name="Jaros S."/>
            <person name="Januszkiewicz K."/>
            <person name="Wedrychowicz H."/>
        </authorList>
    </citation>
    <scope>NUCLEOTIDE SEQUENCE [LARGE SCALE GENOMIC DNA]</scope>
    <source>
        <strain evidence="2 3">DSM 17477</strain>
    </source>
</reference>
<gene>
    <name evidence="2" type="ORF">SAMN02745751_01297</name>
</gene>
<proteinExistence type="predicted"/>
<sequence length="454" mass="50996">METIKIVNGCIPDFSKKEFVNKDIYIEDGKIVDVGTVCKEADVVIDAEDRIVSPGFIDIHMHEETLDKKKKDPYYSANCELLMGVTTCVAGNCGNNRQSLSEFIGYVEENGSPVNYMSFIGHNFLRKLVGVDDRYRASSSIEIDRMKRVINCEMTKGIVGISYGIEYSPGISSEEIIGITEGLESGDYLLSAHFREDGEKSVESIKELIQVNKETGLPMQVSHIGSCSAYGFMGESLEMIDSARKEGCDITADCYPYDAFATYLGSAVFDEGCFERWHKGYEDILLTEEPYLNTRCNKELFEKVRKEYPNMIVAAFVMREDEVIEAFKAPYVYVGSDSLFRGGMGHPRGAGSFPRVISRYVRDRKELDIIDALWKMTAGPAGRLKLNTKGNIEVGMDADITIFDLNTMEDMADFEKPTLSPKGIDYVILDGKVVVENNRILYGREGKFIRYRAD</sequence>
<dbReference type="PANTHER" id="PTHR11647">
    <property type="entry name" value="HYDRANTOINASE/DIHYDROPYRIMIDINASE FAMILY MEMBER"/>
    <property type="match status" value="1"/>
</dbReference>
<name>A0A1M6EZJ9_9FIRM</name>
<dbReference type="OrthoDB" id="9775607at2"/>
<dbReference type="InterPro" id="IPR050378">
    <property type="entry name" value="Metallo-dep_Hydrolases_sf"/>
</dbReference>
<dbReference type="Proteomes" id="UP000184052">
    <property type="component" value="Unassembled WGS sequence"/>
</dbReference>
<dbReference type="Pfam" id="PF07969">
    <property type="entry name" value="Amidohydro_3"/>
    <property type="match status" value="1"/>
</dbReference>
<organism evidence="2 3">
    <name type="scientific">Dethiosulfatibacter aminovorans DSM 17477</name>
    <dbReference type="NCBI Taxonomy" id="1121476"/>
    <lineage>
        <taxon>Bacteria</taxon>
        <taxon>Bacillati</taxon>
        <taxon>Bacillota</taxon>
        <taxon>Tissierellia</taxon>
        <taxon>Dethiosulfatibacter</taxon>
    </lineage>
</organism>
<accession>A0A1M6EZJ9</accession>
<dbReference type="Gene3D" id="3.20.20.140">
    <property type="entry name" value="Metal-dependent hydrolases"/>
    <property type="match status" value="1"/>
</dbReference>
<dbReference type="STRING" id="1121476.SAMN02745751_01297"/>
<dbReference type="RefSeq" id="WP_073048772.1">
    <property type="nucleotide sequence ID" value="NZ_FQZL01000008.1"/>
</dbReference>
<dbReference type="InterPro" id="IPR013108">
    <property type="entry name" value="Amidohydro_3"/>
</dbReference>
<dbReference type="SUPFAM" id="SSF51338">
    <property type="entry name" value="Composite domain of metallo-dependent hydrolases"/>
    <property type="match status" value="1"/>
</dbReference>
<dbReference type="AlphaFoldDB" id="A0A1M6EZJ9"/>
<dbReference type="SUPFAM" id="SSF51556">
    <property type="entry name" value="Metallo-dependent hydrolases"/>
    <property type="match status" value="1"/>
</dbReference>
<evidence type="ECO:0000259" key="1">
    <source>
        <dbReference type="Pfam" id="PF07969"/>
    </source>
</evidence>
<dbReference type="PANTHER" id="PTHR11647:SF1">
    <property type="entry name" value="COLLAPSIN RESPONSE MEDIATOR PROTEIN"/>
    <property type="match status" value="1"/>
</dbReference>
<dbReference type="EMBL" id="FQZL01000008">
    <property type="protein sequence ID" value="SHI90867.1"/>
    <property type="molecule type" value="Genomic_DNA"/>
</dbReference>
<keyword evidence="3" id="KW-1185">Reference proteome</keyword>
<dbReference type="InterPro" id="IPR011059">
    <property type="entry name" value="Metal-dep_hydrolase_composite"/>
</dbReference>
<protein>
    <submittedName>
        <fullName evidence="2">N-acyl-D-amino-acid deacylase</fullName>
    </submittedName>
</protein>